<evidence type="ECO:0000313" key="1">
    <source>
        <dbReference type="EMBL" id="SMP35333.1"/>
    </source>
</evidence>
<keyword evidence="2" id="KW-1185">Reference proteome</keyword>
<evidence type="ECO:0000313" key="2">
    <source>
        <dbReference type="Proteomes" id="UP001157961"/>
    </source>
</evidence>
<comment type="caution">
    <text evidence="1">The sequence shown here is derived from an EMBL/GenBank/DDBJ whole genome shotgun (WGS) entry which is preliminary data.</text>
</comment>
<sequence length="105" mass="11509">MVRPMQHVRMAPNPVTVSVVWVNAQTCDVGLRQNSPVRLSGPHVRLAVGLLLAEWQVPLCATCWTRTGRGAEHAGQSDEFLTPALAYAQTNGAKKAQTLLKEHRI</sequence>
<name>A0ABY1PKB8_9RHOB</name>
<dbReference type="Proteomes" id="UP001157961">
    <property type="component" value="Unassembled WGS sequence"/>
</dbReference>
<organism evidence="1 2">
    <name type="scientific">Shimia sagamensis</name>
    <dbReference type="NCBI Taxonomy" id="1566352"/>
    <lineage>
        <taxon>Bacteria</taxon>
        <taxon>Pseudomonadati</taxon>
        <taxon>Pseudomonadota</taxon>
        <taxon>Alphaproteobacteria</taxon>
        <taxon>Rhodobacterales</taxon>
        <taxon>Roseobacteraceae</taxon>
    </lineage>
</organism>
<accession>A0ABY1PKB8</accession>
<reference evidence="1 2" key="1">
    <citation type="submission" date="2017-05" db="EMBL/GenBank/DDBJ databases">
        <authorList>
            <person name="Varghese N."/>
            <person name="Submissions S."/>
        </authorList>
    </citation>
    <scope>NUCLEOTIDE SEQUENCE [LARGE SCALE GENOMIC DNA]</scope>
    <source>
        <strain evidence="1 2">DSM 29734</strain>
    </source>
</reference>
<gene>
    <name evidence="1" type="ORF">SAMN06265373_11171</name>
</gene>
<protein>
    <submittedName>
        <fullName evidence="1">Uncharacterized protein</fullName>
    </submittedName>
</protein>
<dbReference type="EMBL" id="FXTY01000011">
    <property type="protein sequence ID" value="SMP35333.1"/>
    <property type="molecule type" value="Genomic_DNA"/>
</dbReference>
<proteinExistence type="predicted"/>